<evidence type="ECO:0000313" key="4">
    <source>
        <dbReference type="EMBL" id="MDR7277287.1"/>
    </source>
</evidence>
<keyword evidence="5" id="KW-1185">Reference proteome</keyword>
<sequence>MSRSASRRSQALLCGRGAQLAALDGAARETGGRGRLLLVTAPPGGGKTALLRAAVHGWRTAGTQVLTWSAGRRTTAAGAGDPYGFGVLGRLMRTHVERSGQSPLAGPLARITAPGPRVTDQVRALREAVAALTARASTVLAIDDADAIPAPALVLSAARGPGCLVVAACRTGGPAAEQLRPIADAVMDLPEFSESEVAEFLHRQHGAPPDPGLTGALREALGPLFGNPGTVTELSADLATGGRLRVLRGHLCLKEPHAAIALPETHPLWGRLRQAGEDAVRLAVIVSAVRLTVDDLPLLEDAVRADHKVSGRLLDELDRAGVLRVDADGVIAPVCPAAGARLRQSAGPVALARLHRAFAAALLRRAGTGGRADHAVLADRLTSAGDTVPAGALPTVWLTRAAASAGEQDADRAARWLLAAARHAGRTALSGRLLTRLAPMLVRTGQYRELGELSAAVAACDRSWAASTPSQRRDAAVAGLLAGLHTGSPIPARLRGALPDDAGLAAMRDCWLPGDPAAAVPPETGEDRAAGGDLEPSTLLPASEVARMAGAVSVRPDFAARRPEPFDQALIAAGTTGDLGGVLHHVLGPRYGAPVEGPLSAYRRLLDHHAEGALGRVLSAARELELSGAPTTTGHQLARIYAADALLMQGDRRRAETWLGAVPAEPPYLAFHAWARCGAALGGDDPPEQRAALHDGWAAFRRQRTAGPRFGLDQLLLRVAALTARLADEAMAAALREEAHAVARTRAPWLLRETVLLVRAVVDRDAGAAHAGLLLARRRGHRLTLLEACLCLGALLDDPRSCLHEAYELARSIDAAPPRSRVLALMRERGVGIPRPRRDDDRASISEARIITLIQAGLTNRQVALRLGISEKTVEYHLTRIFARTGHRSRVELVAASLAGSLRPAS</sequence>
<dbReference type="Pfam" id="PF00196">
    <property type="entry name" value="GerE"/>
    <property type="match status" value="1"/>
</dbReference>
<dbReference type="SMART" id="SM00421">
    <property type="entry name" value="HTH_LUXR"/>
    <property type="match status" value="1"/>
</dbReference>
<dbReference type="GO" id="GO:0006355">
    <property type="term" value="P:regulation of DNA-templated transcription"/>
    <property type="evidence" value="ECO:0007669"/>
    <property type="project" value="InterPro"/>
</dbReference>
<evidence type="ECO:0000313" key="5">
    <source>
        <dbReference type="Proteomes" id="UP001183643"/>
    </source>
</evidence>
<protein>
    <submittedName>
        <fullName evidence="4">DNA-binding CsgD family transcriptional regulator</fullName>
    </submittedName>
</protein>
<evidence type="ECO:0000259" key="3">
    <source>
        <dbReference type="PROSITE" id="PS50043"/>
    </source>
</evidence>
<dbReference type="PANTHER" id="PTHR43214">
    <property type="entry name" value="TWO-COMPONENT RESPONSE REGULATOR"/>
    <property type="match status" value="1"/>
</dbReference>
<dbReference type="SUPFAM" id="SSF52540">
    <property type="entry name" value="P-loop containing nucleoside triphosphate hydrolases"/>
    <property type="match status" value="1"/>
</dbReference>
<dbReference type="CDD" id="cd06170">
    <property type="entry name" value="LuxR_C_like"/>
    <property type="match status" value="1"/>
</dbReference>
<dbReference type="Proteomes" id="UP001183643">
    <property type="component" value="Unassembled WGS sequence"/>
</dbReference>
<accession>A0AAE4CAQ8</accession>
<organism evidence="4 5">
    <name type="scientific">Catenuloplanes atrovinosus</name>
    <dbReference type="NCBI Taxonomy" id="137266"/>
    <lineage>
        <taxon>Bacteria</taxon>
        <taxon>Bacillati</taxon>
        <taxon>Actinomycetota</taxon>
        <taxon>Actinomycetes</taxon>
        <taxon>Micromonosporales</taxon>
        <taxon>Micromonosporaceae</taxon>
        <taxon>Catenuloplanes</taxon>
    </lineage>
</organism>
<dbReference type="InterPro" id="IPR039420">
    <property type="entry name" value="WalR-like"/>
</dbReference>
<evidence type="ECO:0000256" key="1">
    <source>
        <dbReference type="ARBA" id="ARBA00023125"/>
    </source>
</evidence>
<evidence type="ECO:0000256" key="2">
    <source>
        <dbReference type="SAM" id="MobiDB-lite"/>
    </source>
</evidence>
<dbReference type="InterPro" id="IPR036388">
    <property type="entry name" value="WH-like_DNA-bd_sf"/>
</dbReference>
<keyword evidence="1 4" id="KW-0238">DNA-binding</keyword>
<name>A0AAE4CAQ8_9ACTN</name>
<dbReference type="EMBL" id="JAVDYB010000001">
    <property type="protein sequence ID" value="MDR7277287.1"/>
    <property type="molecule type" value="Genomic_DNA"/>
</dbReference>
<dbReference type="InterPro" id="IPR041664">
    <property type="entry name" value="AAA_16"/>
</dbReference>
<dbReference type="PROSITE" id="PS50043">
    <property type="entry name" value="HTH_LUXR_2"/>
    <property type="match status" value="1"/>
</dbReference>
<dbReference type="AlphaFoldDB" id="A0AAE4CAQ8"/>
<feature type="domain" description="HTH luxR-type" evidence="3">
    <location>
        <begin position="836"/>
        <end position="901"/>
    </location>
</feature>
<dbReference type="GO" id="GO:0003677">
    <property type="term" value="F:DNA binding"/>
    <property type="evidence" value="ECO:0007669"/>
    <property type="project" value="UniProtKB-KW"/>
</dbReference>
<feature type="region of interest" description="Disordered" evidence="2">
    <location>
        <begin position="515"/>
        <end position="534"/>
    </location>
</feature>
<dbReference type="PANTHER" id="PTHR43214:SF43">
    <property type="entry name" value="TWO-COMPONENT RESPONSE REGULATOR"/>
    <property type="match status" value="1"/>
</dbReference>
<gene>
    <name evidence="4" type="ORF">J2S41_004065</name>
</gene>
<dbReference type="PROSITE" id="PS00622">
    <property type="entry name" value="HTH_LUXR_1"/>
    <property type="match status" value="1"/>
</dbReference>
<dbReference type="InterPro" id="IPR003593">
    <property type="entry name" value="AAA+_ATPase"/>
</dbReference>
<dbReference type="SUPFAM" id="SSF46894">
    <property type="entry name" value="C-terminal effector domain of the bipartite response regulators"/>
    <property type="match status" value="1"/>
</dbReference>
<comment type="caution">
    <text evidence="4">The sequence shown here is derived from an EMBL/GenBank/DDBJ whole genome shotgun (WGS) entry which is preliminary data.</text>
</comment>
<dbReference type="Gene3D" id="1.10.10.10">
    <property type="entry name" value="Winged helix-like DNA-binding domain superfamily/Winged helix DNA-binding domain"/>
    <property type="match status" value="1"/>
</dbReference>
<dbReference type="InterPro" id="IPR000792">
    <property type="entry name" value="Tscrpt_reg_LuxR_C"/>
</dbReference>
<reference evidence="4" key="1">
    <citation type="submission" date="2023-07" db="EMBL/GenBank/DDBJ databases">
        <title>Sequencing the genomes of 1000 actinobacteria strains.</title>
        <authorList>
            <person name="Klenk H.-P."/>
        </authorList>
    </citation>
    <scope>NUCLEOTIDE SEQUENCE</scope>
    <source>
        <strain evidence="4">DSM 44707</strain>
    </source>
</reference>
<dbReference type="InterPro" id="IPR016032">
    <property type="entry name" value="Sig_transdc_resp-reg_C-effctor"/>
</dbReference>
<dbReference type="PRINTS" id="PR00038">
    <property type="entry name" value="HTHLUXR"/>
</dbReference>
<dbReference type="SMART" id="SM00382">
    <property type="entry name" value="AAA"/>
    <property type="match status" value="1"/>
</dbReference>
<proteinExistence type="predicted"/>
<dbReference type="InterPro" id="IPR027417">
    <property type="entry name" value="P-loop_NTPase"/>
</dbReference>
<dbReference type="Pfam" id="PF13191">
    <property type="entry name" value="AAA_16"/>
    <property type="match status" value="1"/>
</dbReference>
<dbReference type="RefSeq" id="WP_310369480.1">
    <property type="nucleotide sequence ID" value="NZ_JAVDYB010000001.1"/>
</dbReference>